<protein>
    <submittedName>
        <fullName evidence="1">Uncharacterized protein</fullName>
    </submittedName>
</protein>
<dbReference type="Proteomes" id="UP000563268">
    <property type="component" value="Unassembled WGS sequence"/>
</dbReference>
<accession>A0A7Y8E358</accession>
<dbReference type="AlphaFoldDB" id="A0A7Y8E358"/>
<evidence type="ECO:0000313" key="4">
    <source>
        <dbReference type="Proteomes" id="UP000590218"/>
    </source>
</evidence>
<name>A0A7Y8E358_9PSED</name>
<proteinExistence type="predicted"/>
<reference evidence="3 4" key="1">
    <citation type="submission" date="2020-04" db="EMBL/GenBank/DDBJ databases">
        <title>Molecular characterization of pseudomonads from Agaricus bisporus reveal novel blotch 2 pathogens in Western Europe.</title>
        <authorList>
            <person name="Taparia T."/>
            <person name="Krijger M."/>
            <person name="Haynes E."/>
            <person name="Elpinstone J.G."/>
            <person name="Noble R."/>
            <person name="Van Der Wolf J."/>
        </authorList>
    </citation>
    <scope>NUCLEOTIDE SEQUENCE [LARGE SCALE GENOMIC DNA]</scope>
    <source>
        <strain evidence="2 4">K6002</strain>
        <strain evidence="1 3">K7002</strain>
    </source>
</reference>
<evidence type="ECO:0000313" key="3">
    <source>
        <dbReference type="Proteomes" id="UP000563268"/>
    </source>
</evidence>
<comment type="caution">
    <text evidence="1">The sequence shown here is derived from an EMBL/GenBank/DDBJ whole genome shotgun (WGS) entry which is preliminary data.</text>
</comment>
<dbReference type="EMBL" id="JACARL010000029">
    <property type="protein sequence ID" value="NWE81487.1"/>
    <property type="molecule type" value="Genomic_DNA"/>
</dbReference>
<sequence length="156" mass="17127">MLPALFGSPGNWTGFGIGKYSLYNINPAGKWYVAGFGAKPISEYGLRLSSSSGVTLFDSGTPSALFVRSTNAWTYTGWDYDAQGVTRCYFKAPFVLGGGEYVLINNLEMPLCGSEFRPRQLYFVWDYPNNQIIAITLGVGNTTYLGIPLMIGKMVM</sequence>
<dbReference type="EMBL" id="JACARM010000019">
    <property type="protein sequence ID" value="NWE07163.1"/>
    <property type="molecule type" value="Genomic_DNA"/>
</dbReference>
<organism evidence="1 3">
    <name type="scientific">Pseudomonas edaphica</name>
    <dbReference type="NCBI Taxonomy" id="2006980"/>
    <lineage>
        <taxon>Bacteria</taxon>
        <taxon>Pseudomonadati</taxon>
        <taxon>Pseudomonadota</taxon>
        <taxon>Gammaproteobacteria</taxon>
        <taxon>Pseudomonadales</taxon>
        <taxon>Pseudomonadaceae</taxon>
        <taxon>Pseudomonas</taxon>
    </lineage>
</organism>
<gene>
    <name evidence="1" type="ORF">HX788_08665</name>
    <name evidence="2" type="ORF">HX795_05215</name>
</gene>
<dbReference type="Proteomes" id="UP000590218">
    <property type="component" value="Unassembled WGS sequence"/>
</dbReference>
<dbReference type="RefSeq" id="WP_176992406.1">
    <property type="nucleotide sequence ID" value="NZ_JACARM010000019.1"/>
</dbReference>
<evidence type="ECO:0000313" key="2">
    <source>
        <dbReference type="EMBL" id="NWE81487.1"/>
    </source>
</evidence>
<evidence type="ECO:0000313" key="1">
    <source>
        <dbReference type="EMBL" id="NWE07163.1"/>
    </source>
</evidence>